<evidence type="ECO:0008006" key="7">
    <source>
        <dbReference type="Google" id="ProtNLM"/>
    </source>
</evidence>
<dbReference type="PANTHER" id="PTHR37418">
    <property type="entry name" value="3-KETO-5-AMINOHEXANOATE CLEAVAGE ENZYME-RELATED"/>
    <property type="match status" value="1"/>
</dbReference>
<sequence>MSGIAFDQPMAVCVAPNGARKTHADHPAVPVTPQEVAEGAVRWREAGAAMLHLHVRDAQAGHVLDADLYAEATAAVRAAVGDDMVIQITTEAVGKYTAAEQMAVVRAVRPEAVSLAVRELIPDADHEQDAAAFLSEVVGWGCAPQYILYSAEDVARLHDLRRRGIIPGNRMNVLFVLGRYSRNQDSDPRDLLPFLERWDPAADGPFSVCAFGRREGACVLAAGALAGHARVGFENNTLRADGSSAADNADLVAQVAEGARLLGRRVASAEDIRRLMAPL</sequence>
<reference evidence="5 6" key="1">
    <citation type="journal article" date="2013" name="Genome Announc.">
        <title>Draft Genome Sequence of an Alphaproteobacterium, Caenispirillum salinarum AK4(T), Isolated from a Solar Saltern.</title>
        <authorList>
            <person name="Khatri I."/>
            <person name="Singh A."/>
            <person name="Korpole S."/>
            <person name="Pinnaka A.K."/>
            <person name="Subramanian S."/>
        </authorList>
    </citation>
    <scope>NUCLEOTIDE SEQUENCE [LARGE SCALE GENOMIC DNA]</scope>
    <source>
        <strain evidence="5 6">AK4</strain>
    </source>
</reference>
<dbReference type="eggNOG" id="COG3246">
    <property type="taxonomic scope" value="Bacteria"/>
</dbReference>
<dbReference type="GO" id="GO:0043720">
    <property type="term" value="F:3-keto-5-aminohexanoate cleavage activity"/>
    <property type="evidence" value="ECO:0007669"/>
    <property type="project" value="InterPro"/>
</dbReference>
<evidence type="ECO:0000313" key="5">
    <source>
        <dbReference type="EMBL" id="EKV29185.1"/>
    </source>
</evidence>
<dbReference type="InterPro" id="IPR013785">
    <property type="entry name" value="Aldolase_TIM"/>
</dbReference>
<dbReference type="Proteomes" id="UP000009881">
    <property type="component" value="Unassembled WGS sequence"/>
</dbReference>
<dbReference type="AlphaFoldDB" id="K9GT94"/>
<keyword evidence="4" id="KW-0862">Zinc</keyword>
<dbReference type="GO" id="GO:0046872">
    <property type="term" value="F:metal ion binding"/>
    <property type="evidence" value="ECO:0007669"/>
    <property type="project" value="UniProtKB-KW"/>
</dbReference>
<dbReference type="RefSeq" id="WP_009541150.1">
    <property type="nucleotide sequence ID" value="NZ_ANHY01000013.1"/>
</dbReference>
<evidence type="ECO:0000256" key="4">
    <source>
        <dbReference type="ARBA" id="ARBA00022833"/>
    </source>
</evidence>
<dbReference type="PATRIC" id="fig|1238182.3.peg.2707"/>
<accession>K9GT94</accession>
<evidence type="ECO:0000313" key="6">
    <source>
        <dbReference type="Proteomes" id="UP000009881"/>
    </source>
</evidence>
<dbReference type="InterPro" id="IPR008567">
    <property type="entry name" value="BKACE"/>
</dbReference>
<dbReference type="EMBL" id="ANHY01000013">
    <property type="protein sequence ID" value="EKV29185.1"/>
    <property type="molecule type" value="Genomic_DNA"/>
</dbReference>
<evidence type="ECO:0000256" key="2">
    <source>
        <dbReference type="ARBA" id="ARBA00022679"/>
    </source>
</evidence>
<evidence type="ECO:0000256" key="1">
    <source>
        <dbReference type="ARBA" id="ARBA00001947"/>
    </source>
</evidence>
<dbReference type="STRING" id="1238182.C882_0492"/>
<name>K9GT94_9PROT</name>
<organism evidence="5 6">
    <name type="scientific">Caenispirillum salinarum AK4</name>
    <dbReference type="NCBI Taxonomy" id="1238182"/>
    <lineage>
        <taxon>Bacteria</taxon>
        <taxon>Pseudomonadati</taxon>
        <taxon>Pseudomonadota</taxon>
        <taxon>Alphaproteobacteria</taxon>
        <taxon>Rhodospirillales</taxon>
        <taxon>Novispirillaceae</taxon>
        <taxon>Caenispirillum</taxon>
    </lineage>
</organism>
<proteinExistence type="predicted"/>
<gene>
    <name evidence="5" type="ORF">C882_0492</name>
</gene>
<protein>
    <recommendedName>
        <fullName evidence="7">3-keto-5-aminohexanoate cleavage enzyme</fullName>
    </recommendedName>
</protein>
<dbReference type="Pfam" id="PF05853">
    <property type="entry name" value="BKACE"/>
    <property type="match status" value="1"/>
</dbReference>
<dbReference type="Gene3D" id="3.20.20.70">
    <property type="entry name" value="Aldolase class I"/>
    <property type="match status" value="1"/>
</dbReference>
<dbReference type="PANTHER" id="PTHR37418:SF2">
    <property type="entry name" value="3-KETO-5-AMINOHEXANOATE CLEAVAGE ENZYME"/>
    <property type="match status" value="1"/>
</dbReference>
<keyword evidence="2" id="KW-0808">Transferase</keyword>
<comment type="caution">
    <text evidence="5">The sequence shown here is derived from an EMBL/GenBank/DDBJ whole genome shotgun (WGS) entry which is preliminary data.</text>
</comment>
<dbReference type="OrthoDB" id="9805277at2"/>
<evidence type="ECO:0000256" key="3">
    <source>
        <dbReference type="ARBA" id="ARBA00022723"/>
    </source>
</evidence>
<keyword evidence="6" id="KW-1185">Reference proteome</keyword>
<keyword evidence="3" id="KW-0479">Metal-binding</keyword>
<comment type="cofactor">
    <cofactor evidence="1">
        <name>Zn(2+)</name>
        <dbReference type="ChEBI" id="CHEBI:29105"/>
    </cofactor>
</comment>